<dbReference type="EMBL" id="CM017629">
    <property type="protein sequence ID" value="TYH63791.1"/>
    <property type="molecule type" value="Genomic_DNA"/>
</dbReference>
<accession>A0A5D2K9C5</accession>
<evidence type="ECO:0000313" key="2">
    <source>
        <dbReference type="Proteomes" id="UP000322667"/>
    </source>
</evidence>
<dbReference type="Proteomes" id="UP000322667">
    <property type="component" value="Chromosome D07"/>
</dbReference>
<keyword evidence="2" id="KW-1185">Reference proteome</keyword>
<name>A0A5D2K9C5_GOSTO</name>
<evidence type="ECO:0000313" key="1">
    <source>
        <dbReference type="EMBL" id="TYH63791.1"/>
    </source>
</evidence>
<reference evidence="1 2" key="1">
    <citation type="submission" date="2019-07" db="EMBL/GenBank/DDBJ databases">
        <title>WGS assembly of Gossypium tomentosum.</title>
        <authorList>
            <person name="Chen Z.J."/>
            <person name="Sreedasyam A."/>
            <person name="Ando A."/>
            <person name="Song Q."/>
            <person name="De L."/>
            <person name="Hulse-Kemp A."/>
            <person name="Ding M."/>
            <person name="Ye W."/>
            <person name="Kirkbride R."/>
            <person name="Jenkins J."/>
            <person name="Plott C."/>
            <person name="Lovell J."/>
            <person name="Lin Y.-M."/>
            <person name="Vaughn R."/>
            <person name="Liu B."/>
            <person name="Li W."/>
            <person name="Simpson S."/>
            <person name="Scheffler B."/>
            <person name="Saski C."/>
            <person name="Grover C."/>
            <person name="Hu G."/>
            <person name="Conover J."/>
            <person name="Carlson J."/>
            <person name="Shu S."/>
            <person name="Boston L."/>
            <person name="Williams M."/>
            <person name="Peterson D."/>
            <person name="Mcgee K."/>
            <person name="Jones D."/>
            <person name="Wendel J."/>
            <person name="Stelly D."/>
            <person name="Grimwood J."/>
            <person name="Schmutz J."/>
        </authorList>
    </citation>
    <scope>NUCLEOTIDE SEQUENCE [LARGE SCALE GENOMIC DNA]</scope>
    <source>
        <strain evidence="1">7179.01</strain>
    </source>
</reference>
<sequence length="51" mass="5928">MRRNSPLSLPFQFHFESATTSAAAPRRRSTTGEERAWWVWGIAERGWKPLP</sequence>
<gene>
    <name evidence="1" type="ORF">ES332_D07G219000v1</name>
</gene>
<organism evidence="1 2">
    <name type="scientific">Gossypium tomentosum</name>
    <name type="common">Hawaiian cotton</name>
    <name type="synonym">Gossypium sandvicense</name>
    <dbReference type="NCBI Taxonomy" id="34277"/>
    <lineage>
        <taxon>Eukaryota</taxon>
        <taxon>Viridiplantae</taxon>
        <taxon>Streptophyta</taxon>
        <taxon>Embryophyta</taxon>
        <taxon>Tracheophyta</taxon>
        <taxon>Spermatophyta</taxon>
        <taxon>Magnoliopsida</taxon>
        <taxon>eudicotyledons</taxon>
        <taxon>Gunneridae</taxon>
        <taxon>Pentapetalae</taxon>
        <taxon>rosids</taxon>
        <taxon>malvids</taxon>
        <taxon>Malvales</taxon>
        <taxon>Malvaceae</taxon>
        <taxon>Malvoideae</taxon>
        <taxon>Gossypium</taxon>
    </lineage>
</organism>
<protein>
    <submittedName>
        <fullName evidence="1">Uncharacterized protein</fullName>
    </submittedName>
</protein>
<proteinExistence type="predicted"/>
<dbReference type="AlphaFoldDB" id="A0A5D2K9C5"/>